<sequence>MVAGWMEAAQPFVNVDKEFGKSVVLIPTSSSLMASGGRLVLSPAGSLDDDTDDVRKIADAVKAGVARAIEAGARRPVICVTLSPPPTEARGGSIDADYSRWVEVALLAAMDASYVTLVVREHRLATQGEGAAVVEKLESIDLVAAGGQSFAAGELDQAVRRACAIEAGRRLAVDMGYGDSERMTPYNCAQTIERAVRGVAGIEYQEIKDLDVIKREYPLLYHSARASLPEKSAWPCVVKLEYRSPAPDKVREHIYMVGKGVTFDTGGISLKTCGSMRGMSRDKLGACGVAGFVLATGLIGDCAVDLSCTLAFERNAIGPAALLPDEVVMSRAGVRVLISDTDAEGRLVMADAVAECRERIVAARLNRDSRPAAIYTAATLTGHAIRAYGWYGATVANGAARRGGYDARVAAAGLAYGDAFENSVMRREDHRVVAPRTDREDVYQSNAQPSTMTDRGHQYPAAFMIRAAGLDRHSLASGPAAIPFVHVDIAGSAEDGVEPGLGLCAITGSPVAAFAGAFWSA</sequence>
<evidence type="ECO:0000313" key="6">
    <source>
        <dbReference type="EMBL" id="KAJ2002178.1"/>
    </source>
</evidence>
<evidence type="ECO:0000256" key="3">
    <source>
        <dbReference type="ARBA" id="ARBA00022670"/>
    </source>
</evidence>
<evidence type="ECO:0000259" key="5">
    <source>
        <dbReference type="Pfam" id="PF00883"/>
    </source>
</evidence>
<dbReference type="Pfam" id="PF00883">
    <property type="entry name" value="Peptidase_M17"/>
    <property type="match status" value="1"/>
</dbReference>
<proteinExistence type="inferred from homology"/>
<name>A0A9W8BHG3_9FUNG</name>
<dbReference type="EMBL" id="JANBQF010000327">
    <property type="protein sequence ID" value="KAJ2002178.1"/>
    <property type="molecule type" value="Genomic_DNA"/>
</dbReference>
<protein>
    <recommendedName>
        <fullName evidence="5">Cytosol aminopeptidase domain-containing protein</fullName>
    </recommendedName>
</protein>
<keyword evidence="7" id="KW-1185">Reference proteome</keyword>
<feature type="domain" description="Cytosol aminopeptidase" evidence="5">
    <location>
        <begin position="176"/>
        <end position="495"/>
    </location>
</feature>
<evidence type="ECO:0000313" key="7">
    <source>
        <dbReference type="Proteomes" id="UP001150907"/>
    </source>
</evidence>
<keyword evidence="2" id="KW-0031">Aminopeptidase</keyword>
<dbReference type="OrthoDB" id="412814at2759"/>
<dbReference type="PANTHER" id="PTHR11963:SF48">
    <property type="entry name" value="DIPEPTIDASE B, ISOFORM A"/>
    <property type="match status" value="1"/>
</dbReference>
<dbReference type="InterPro" id="IPR011356">
    <property type="entry name" value="Leucine_aapep/pepB"/>
</dbReference>
<dbReference type="Gene3D" id="3.40.630.10">
    <property type="entry name" value="Zn peptidases"/>
    <property type="match status" value="1"/>
</dbReference>
<keyword evidence="4" id="KW-0378">Hydrolase</keyword>
<dbReference type="GO" id="GO:0005737">
    <property type="term" value="C:cytoplasm"/>
    <property type="evidence" value="ECO:0007669"/>
    <property type="project" value="InterPro"/>
</dbReference>
<dbReference type="GO" id="GO:0030145">
    <property type="term" value="F:manganese ion binding"/>
    <property type="evidence" value="ECO:0007669"/>
    <property type="project" value="InterPro"/>
</dbReference>
<gene>
    <name evidence="6" type="ORF">H4R26_003741</name>
</gene>
<dbReference type="Proteomes" id="UP001150907">
    <property type="component" value="Unassembled WGS sequence"/>
</dbReference>
<dbReference type="PRINTS" id="PR00481">
    <property type="entry name" value="LAMNOPPTDASE"/>
</dbReference>
<keyword evidence="3" id="KW-0645">Protease</keyword>
<comment type="similarity">
    <text evidence="1">Belongs to the peptidase M17 family.</text>
</comment>
<dbReference type="PANTHER" id="PTHR11963">
    <property type="entry name" value="LEUCINE AMINOPEPTIDASE-RELATED"/>
    <property type="match status" value="1"/>
</dbReference>
<evidence type="ECO:0000256" key="4">
    <source>
        <dbReference type="ARBA" id="ARBA00022801"/>
    </source>
</evidence>
<dbReference type="GO" id="GO:0006508">
    <property type="term" value="P:proteolysis"/>
    <property type="evidence" value="ECO:0007669"/>
    <property type="project" value="UniProtKB-KW"/>
</dbReference>
<dbReference type="SUPFAM" id="SSF53187">
    <property type="entry name" value="Zn-dependent exopeptidases"/>
    <property type="match status" value="1"/>
</dbReference>
<dbReference type="AlphaFoldDB" id="A0A9W8BHG3"/>
<organism evidence="6 7">
    <name type="scientific">Coemansia thaxteri</name>
    <dbReference type="NCBI Taxonomy" id="2663907"/>
    <lineage>
        <taxon>Eukaryota</taxon>
        <taxon>Fungi</taxon>
        <taxon>Fungi incertae sedis</taxon>
        <taxon>Zoopagomycota</taxon>
        <taxon>Kickxellomycotina</taxon>
        <taxon>Kickxellomycetes</taxon>
        <taxon>Kickxellales</taxon>
        <taxon>Kickxellaceae</taxon>
        <taxon>Coemansia</taxon>
    </lineage>
</organism>
<dbReference type="GO" id="GO:0070006">
    <property type="term" value="F:metalloaminopeptidase activity"/>
    <property type="evidence" value="ECO:0007669"/>
    <property type="project" value="InterPro"/>
</dbReference>
<dbReference type="InterPro" id="IPR000819">
    <property type="entry name" value="Peptidase_M17_C"/>
</dbReference>
<evidence type="ECO:0000256" key="1">
    <source>
        <dbReference type="ARBA" id="ARBA00009528"/>
    </source>
</evidence>
<comment type="caution">
    <text evidence="6">The sequence shown here is derived from an EMBL/GenBank/DDBJ whole genome shotgun (WGS) entry which is preliminary data.</text>
</comment>
<reference evidence="6" key="1">
    <citation type="submission" date="2022-07" db="EMBL/GenBank/DDBJ databases">
        <title>Phylogenomic reconstructions and comparative analyses of Kickxellomycotina fungi.</title>
        <authorList>
            <person name="Reynolds N.K."/>
            <person name="Stajich J.E."/>
            <person name="Barry K."/>
            <person name="Grigoriev I.V."/>
            <person name="Crous P."/>
            <person name="Smith M.E."/>
        </authorList>
    </citation>
    <scope>NUCLEOTIDE SEQUENCE</scope>
    <source>
        <strain evidence="6">IMI 214461</strain>
    </source>
</reference>
<accession>A0A9W8BHG3</accession>
<evidence type="ECO:0000256" key="2">
    <source>
        <dbReference type="ARBA" id="ARBA00022438"/>
    </source>
</evidence>